<sequence length="28" mass="3408">MEQSGITKRGMRRRFCIVPQCIPRMQRE</sequence>
<evidence type="ECO:0000313" key="1">
    <source>
        <dbReference type="EMBL" id="JAE33958.1"/>
    </source>
</evidence>
<organism evidence="1">
    <name type="scientific">Arundo donax</name>
    <name type="common">Giant reed</name>
    <name type="synonym">Donax arundinaceus</name>
    <dbReference type="NCBI Taxonomy" id="35708"/>
    <lineage>
        <taxon>Eukaryota</taxon>
        <taxon>Viridiplantae</taxon>
        <taxon>Streptophyta</taxon>
        <taxon>Embryophyta</taxon>
        <taxon>Tracheophyta</taxon>
        <taxon>Spermatophyta</taxon>
        <taxon>Magnoliopsida</taxon>
        <taxon>Liliopsida</taxon>
        <taxon>Poales</taxon>
        <taxon>Poaceae</taxon>
        <taxon>PACMAD clade</taxon>
        <taxon>Arundinoideae</taxon>
        <taxon>Arundineae</taxon>
        <taxon>Arundo</taxon>
    </lineage>
</organism>
<dbReference type="EMBL" id="GBRH01163938">
    <property type="protein sequence ID" value="JAE33958.1"/>
    <property type="molecule type" value="Transcribed_RNA"/>
</dbReference>
<reference evidence="1" key="1">
    <citation type="submission" date="2014-09" db="EMBL/GenBank/DDBJ databases">
        <authorList>
            <person name="Magalhaes I.L.F."/>
            <person name="Oliveira U."/>
            <person name="Santos F.R."/>
            <person name="Vidigal T.H.D.A."/>
            <person name="Brescovit A.D."/>
            <person name="Santos A.J."/>
        </authorList>
    </citation>
    <scope>NUCLEOTIDE SEQUENCE</scope>
    <source>
        <tissue evidence="1">Shoot tissue taken approximately 20 cm above the soil surface</tissue>
    </source>
</reference>
<proteinExistence type="predicted"/>
<accession>A0A0A9HM36</accession>
<protein>
    <submittedName>
        <fullName evidence="1">Uncharacterized protein</fullName>
    </submittedName>
</protein>
<reference evidence="1" key="2">
    <citation type="journal article" date="2015" name="Data Brief">
        <title>Shoot transcriptome of the giant reed, Arundo donax.</title>
        <authorList>
            <person name="Barrero R.A."/>
            <person name="Guerrero F.D."/>
            <person name="Moolhuijzen P."/>
            <person name="Goolsby J.A."/>
            <person name="Tidwell J."/>
            <person name="Bellgard S.E."/>
            <person name="Bellgard M.I."/>
        </authorList>
    </citation>
    <scope>NUCLEOTIDE SEQUENCE</scope>
    <source>
        <tissue evidence="1">Shoot tissue taken approximately 20 cm above the soil surface</tissue>
    </source>
</reference>
<name>A0A0A9HM36_ARUDO</name>
<dbReference type="AlphaFoldDB" id="A0A0A9HM36"/>